<keyword evidence="9" id="KW-1185">Reference proteome</keyword>
<feature type="domain" description="PPIase FKBP-type" evidence="7">
    <location>
        <begin position="35"/>
        <end position="124"/>
    </location>
</feature>
<evidence type="ECO:0000256" key="6">
    <source>
        <dbReference type="RuleBase" id="RU003915"/>
    </source>
</evidence>
<dbReference type="Proteomes" id="UP000555564">
    <property type="component" value="Unassembled WGS sequence"/>
</dbReference>
<name>A0A7X0IC35_9ACTN</name>
<dbReference type="SUPFAM" id="SSF54534">
    <property type="entry name" value="FKBP-like"/>
    <property type="match status" value="1"/>
</dbReference>
<dbReference type="EMBL" id="JACHIU010000001">
    <property type="protein sequence ID" value="MBB6472481.1"/>
    <property type="molecule type" value="Genomic_DNA"/>
</dbReference>
<reference evidence="8 9" key="1">
    <citation type="submission" date="2020-08" db="EMBL/GenBank/DDBJ databases">
        <title>Sequencing the genomes of 1000 actinobacteria strains.</title>
        <authorList>
            <person name="Klenk H.-P."/>
        </authorList>
    </citation>
    <scope>NUCLEOTIDE SEQUENCE [LARGE SCALE GENOMIC DNA]</scope>
    <source>
        <strain evidence="8 9">DSM 44936</strain>
    </source>
</reference>
<dbReference type="PANTHER" id="PTHR43811">
    <property type="entry name" value="FKBP-TYPE PEPTIDYL-PROLYL CIS-TRANS ISOMERASE FKPA"/>
    <property type="match status" value="1"/>
</dbReference>
<proteinExistence type="inferred from homology"/>
<dbReference type="GO" id="GO:0003755">
    <property type="term" value="F:peptidyl-prolyl cis-trans isomerase activity"/>
    <property type="evidence" value="ECO:0007669"/>
    <property type="project" value="UniProtKB-UniRule"/>
</dbReference>
<dbReference type="PANTHER" id="PTHR43811:SF19">
    <property type="entry name" value="39 KDA FK506-BINDING NUCLEAR PROTEIN"/>
    <property type="match status" value="1"/>
</dbReference>
<evidence type="ECO:0000313" key="8">
    <source>
        <dbReference type="EMBL" id="MBB6472481.1"/>
    </source>
</evidence>
<dbReference type="FunFam" id="3.10.50.40:FF:000006">
    <property type="entry name" value="Peptidyl-prolyl cis-trans isomerase"/>
    <property type="match status" value="1"/>
</dbReference>
<sequence length="124" mass="13217">MALEKPEIDFPEGQPPQDLEIVDITVGDGEEAKPGHMVNVHYVGVSFSTGEEFDASWNRGDSFQFPLGAGRVIAGWDQGVAGMKVGGRRRLTIPPHLGYGNRGAGNAIKPGETLIFVVDLLGVS</sequence>
<evidence type="ECO:0000256" key="2">
    <source>
        <dbReference type="ARBA" id="ARBA00006577"/>
    </source>
</evidence>
<dbReference type="AlphaFoldDB" id="A0A7X0IC35"/>
<comment type="catalytic activity">
    <reaction evidence="1 5 6">
        <text>[protein]-peptidylproline (omega=180) = [protein]-peptidylproline (omega=0)</text>
        <dbReference type="Rhea" id="RHEA:16237"/>
        <dbReference type="Rhea" id="RHEA-COMP:10747"/>
        <dbReference type="Rhea" id="RHEA-COMP:10748"/>
        <dbReference type="ChEBI" id="CHEBI:83833"/>
        <dbReference type="ChEBI" id="CHEBI:83834"/>
        <dbReference type="EC" id="5.2.1.8"/>
    </reaction>
</comment>
<evidence type="ECO:0000256" key="4">
    <source>
        <dbReference type="ARBA" id="ARBA00023235"/>
    </source>
</evidence>
<keyword evidence="4 5" id="KW-0413">Isomerase</keyword>
<comment type="similarity">
    <text evidence="2 6">Belongs to the FKBP-type PPIase family.</text>
</comment>
<protein>
    <recommendedName>
        <fullName evidence="6">Peptidyl-prolyl cis-trans isomerase</fullName>
        <ecNumber evidence="6">5.2.1.8</ecNumber>
    </recommendedName>
</protein>
<dbReference type="Gene3D" id="3.10.50.40">
    <property type="match status" value="1"/>
</dbReference>
<dbReference type="Pfam" id="PF00254">
    <property type="entry name" value="FKBP_C"/>
    <property type="match status" value="1"/>
</dbReference>
<accession>A0A7X0IC35</accession>
<dbReference type="RefSeq" id="WP_184979579.1">
    <property type="nucleotide sequence ID" value="NZ_BAAALO010000037.1"/>
</dbReference>
<evidence type="ECO:0000256" key="3">
    <source>
        <dbReference type="ARBA" id="ARBA00023110"/>
    </source>
</evidence>
<dbReference type="EC" id="5.2.1.8" evidence="6"/>
<keyword evidence="3 5" id="KW-0697">Rotamase</keyword>
<evidence type="ECO:0000259" key="7">
    <source>
        <dbReference type="PROSITE" id="PS50059"/>
    </source>
</evidence>
<dbReference type="InterPro" id="IPR001179">
    <property type="entry name" value="PPIase_FKBP_dom"/>
</dbReference>
<evidence type="ECO:0000256" key="5">
    <source>
        <dbReference type="PROSITE-ProRule" id="PRU00277"/>
    </source>
</evidence>
<comment type="caution">
    <text evidence="8">The sequence shown here is derived from an EMBL/GenBank/DDBJ whole genome shotgun (WGS) entry which is preliminary data.</text>
</comment>
<evidence type="ECO:0000256" key="1">
    <source>
        <dbReference type="ARBA" id="ARBA00000971"/>
    </source>
</evidence>
<organism evidence="8 9">
    <name type="scientific">Sphaerisporangium rubeum</name>
    <dbReference type="NCBI Taxonomy" id="321317"/>
    <lineage>
        <taxon>Bacteria</taxon>
        <taxon>Bacillati</taxon>
        <taxon>Actinomycetota</taxon>
        <taxon>Actinomycetes</taxon>
        <taxon>Streptosporangiales</taxon>
        <taxon>Streptosporangiaceae</taxon>
        <taxon>Sphaerisporangium</taxon>
    </lineage>
</organism>
<gene>
    <name evidence="8" type="ORF">BJ992_001912</name>
</gene>
<dbReference type="PROSITE" id="PS50059">
    <property type="entry name" value="FKBP_PPIASE"/>
    <property type="match status" value="1"/>
</dbReference>
<dbReference type="InterPro" id="IPR046357">
    <property type="entry name" value="PPIase_dom_sf"/>
</dbReference>
<evidence type="ECO:0000313" key="9">
    <source>
        <dbReference type="Proteomes" id="UP000555564"/>
    </source>
</evidence>